<reference evidence="3" key="1">
    <citation type="submission" date="2017-12" db="EMBL/GenBank/DDBJ databases">
        <title>Draft genome sequence of Telmatospirillum siberiense 26-4b1T, an acidotolerant peatland alphaproteobacterium potentially involved in sulfur cycling.</title>
        <authorList>
            <person name="Hausmann B."/>
            <person name="Pjevac P."/>
            <person name="Schreck K."/>
            <person name="Herbold C.W."/>
            <person name="Daims H."/>
            <person name="Wagner M."/>
            <person name="Pester M."/>
            <person name="Loy A."/>
        </authorList>
    </citation>
    <scope>NUCLEOTIDE SEQUENCE [LARGE SCALE GENOMIC DNA]</scope>
    <source>
        <strain evidence="3">26-4b1</strain>
    </source>
</reference>
<dbReference type="PANTHER" id="PTHR33490:SF6">
    <property type="entry name" value="SLL1049 PROTEIN"/>
    <property type="match status" value="1"/>
</dbReference>
<keyword evidence="3" id="KW-1185">Reference proteome</keyword>
<protein>
    <submittedName>
        <fullName evidence="2">Transglutaminase</fullName>
    </submittedName>
</protein>
<dbReference type="InterPro" id="IPR002931">
    <property type="entry name" value="Transglutaminase-like"/>
</dbReference>
<organism evidence="2 3">
    <name type="scientific">Telmatospirillum siberiense</name>
    <dbReference type="NCBI Taxonomy" id="382514"/>
    <lineage>
        <taxon>Bacteria</taxon>
        <taxon>Pseudomonadati</taxon>
        <taxon>Pseudomonadota</taxon>
        <taxon>Alphaproteobacteria</taxon>
        <taxon>Rhodospirillales</taxon>
        <taxon>Rhodospirillaceae</taxon>
        <taxon>Telmatospirillum</taxon>
    </lineage>
</organism>
<dbReference type="EMBL" id="PIUM01000001">
    <property type="protein sequence ID" value="PKU26527.1"/>
    <property type="molecule type" value="Genomic_DNA"/>
</dbReference>
<sequence length="277" mass="30295">MRVAINHETIYRYQAETNYSIQYLRMCPISGAGQRVLSWKLASPGNLRPWTDGFGNAAHVLVVEGPHREIRIKATGEVELSDVGTPLLADIEPHPPELFLRSTRLTTADERVTRFAGGFKPAVTGNPRKGLDNLVAGIRQNVETKPGPAKPAPTASQVLERKTGGSQEQAHLFISCCRSLGVPARYVSGYLCSDSRDETAVSGHAWAEAWIEGAGWFSYDVANRMSNAKAHVRMAVGLDHLDTSPVRGLRRGAGPDDMEVSVTISDARKLKPQRDQQ</sequence>
<proteinExistence type="predicted"/>
<dbReference type="Gene3D" id="3.10.620.30">
    <property type="match status" value="1"/>
</dbReference>
<dbReference type="AlphaFoldDB" id="A0A2N3Q1J6"/>
<dbReference type="InterPro" id="IPR038765">
    <property type="entry name" value="Papain-like_cys_pep_sf"/>
</dbReference>
<dbReference type="SMART" id="SM00460">
    <property type="entry name" value="TGc"/>
    <property type="match status" value="1"/>
</dbReference>
<evidence type="ECO:0000313" key="3">
    <source>
        <dbReference type="Proteomes" id="UP000233293"/>
    </source>
</evidence>
<dbReference type="RefSeq" id="WP_101248759.1">
    <property type="nucleotide sequence ID" value="NZ_PIUM01000001.1"/>
</dbReference>
<gene>
    <name evidence="2" type="ORF">CWS72_01405</name>
</gene>
<dbReference type="Pfam" id="PF01841">
    <property type="entry name" value="Transglut_core"/>
    <property type="match status" value="1"/>
</dbReference>
<dbReference type="Pfam" id="PF08379">
    <property type="entry name" value="Bact_transglu_N"/>
    <property type="match status" value="1"/>
</dbReference>
<dbReference type="InterPro" id="IPR013589">
    <property type="entry name" value="Bac_transglu_N"/>
</dbReference>
<dbReference type="PANTHER" id="PTHR33490">
    <property type="entry name" value="BLR5614 PROTEIN-RELATED"/>
    <property type="match status" value="1"/>
</dbReference>
<feature type="domain" description="Transglutaminase-like" evidence="1">
    <location>
        <begin position="158"/>
        <end position="223"/>
    </location>
</feature>
<dbReference type="SUPFAM" id="SSF54001">
    <property type="entry name" value="Cysteine proteinases"/>
    <property type="match status" value="1"/>
</dbReference>
<evidence type="ECO:0000313" key="2">
    <source>
        <dbReference type="EMBL" id="PKU26527.1"/>
    </source>
</evidence>
<dbReference type="Proteomes" id="UP000233293">
    <property type="component" value="Unassembled WGS sequence"/>
</dbReference>
<name>A0A2N3Q1J6_9PROT</name>
<accession>A0A2N3Q1J6</accession>
<comment type="caution">
    <text evidence="2">The sequence shown here is derived from an EMBL/GenBank/DDBJ whole genome shotgun (WGS) entry which is preliminary data.</text>
</comment>
<evidence type="ECO:0000259" key="1">
    <source>
        <dbReference type="SMART" id="SM00460"/>
    </source>
</evidence>
<dbReference type="OrthoDB" id="9804023at2"/>